<dbReference type="PANTHER" id="PTHR11360">
    <property type="entry name" value="MONOCARBOXYLATE TRANSPORTER"/>
    <property type="match status" value="1"/>
</dbReference>
<evidence type="ECO:0000256" key="2">
    <source>
        <dbReference type="ARBA" id="ARBA00022989"/>
    </source>
</evidence>
<gene>
    <name evidence="6" type="ORF">M1K48_07050</name>
</gene>
<dbReference type="SUPFAM" id="SSF103473">
    <property type="entry name" value="MFS general substrate transporter"/>
    <property type="match status" value="1"/>
</dbReference>
<sequence>MSTDGSEFQRGWPVVLAASSGVGLGIAGLLTYTAGVFAKDLAVGIGLSRTALGAAFFLSTVALALALPLVGWLIDRFGPRWPAIGGALGLALGFALLGTAVHSVAAYMLVMTGIGFIAAASSPVAHTRAVNAVFVRSRGLALGLTQLGIGLAAMIVPPVVAAVIIGYGWQAGYLALAAIAAFGVIPAAALPSGRNETRRLDSASSAEELRSPTFRLLLLSFGMMALAFAGLLPHFVPMLREAGLGAAQAAGLASIIGASVIVSRILVGWLADRISAPFIAAASCVLCAIGCLALAWKGAALAWLGAIALGSAMGAEADLIGYLTARYFRLANYGRLYAIQYAGFMLMAGLGPLWVGALADATGGYRTPLLVTVGGLVVAIVLFLRLPRVERASQA</sequence>
<organism evidence="6 7">
    <name type="scientific">Sphingomonas glaciei</name>
    <dbReference type="NCBI Taxonomy" id="2938948"/>
    <lineage>
        <taxon>Bacteria</taxon>
        <taxon>Pseudomonadati</taxon>
        <taxon>Pseudomonadota</taxon>
        <taxon>Alphaproteobacteria</taxon>
        <taxon>Sphingomonadales</taxon>
        <taxon>Sphingomonadaceae</taxon>
        <taxon>Sphingomonas</taxon>
    </lineage>
</organism>
<evidence type="ECO:0000256" key="1">
    <source>
        <dbReference type="ARBA" id="ARBA00022692"/>
    </source>
</evidence>
<name>A0ABY5N1D0_9SPHN</name>
<feature type="transmembrane region" description="Helical" evidence="4">
    <location>
        <begin position="104"/>
        <end position="126"/>
    </location>
</feature>
<feature type="domain" description="Major facilitator superfamily (MFS) profile" evidence="5">
    <location>
        <begin position="16"/>
        <end position="390"/>
    </location>
</feature>
<dbReference type="RefSeq" id="WP_249505129.1">
    <property type="nucleotide sequence ID" value="NZ_CP097253.1"/>
</dbReference>
<dbReference type="Gene3D" id="1.20.1250.20">
    <property type="entry name" value="MFS general substrate transporter like domains"/>
    <property type="match status" value="2"/>
</dbReference>
<dbReference type="Proteomes" id="UP000831921">
    <property type="component" value="Chromosome"/>
</dbReference>
<feature type="transmembrane region" description="Helical" evidence="4">
    <location>
        <begin position="274"/>
        <end position="296"/>
    </location>
</feature>
<feature type="transmembrane region" description="Helical" evidence="4">
    <location>
        <begin position="336"/>
        <end position="355"/>
    </location>
</feature>
<evidence type="ECO:0000259" key="5">
    <source>
        <dbReference type="PROSITE" id="PS50850"/>
    </source>
</evidence>
<evidence type="ECO:0000256" key="4">
    <source>
        <dbReference type="SAM" id="Phobius"/>
    </source>
</evidence>
<dbReference type="InterPro" id="IPR020846">
    <property type="entry name" value="MFS_dom"/>
</dbReference>
<dbReference type="InterPro" id="IPR050327">
    <property type="entry name" value="Proton-linked_MCT"/>
</dbReference>
<keyword evidence="2 4" id="KW-1133">Transmembrane helix</keyword>
<evidence type="ECO:0000313" key="6">
    <source>
        <dbReference type="EMBL" id="UUR09362.1"/>
    </source>
</evidence>
<accession>A0ABY5N1D0</accession>
<evidence type="ECO:0000313" key="7">
    <source>
        <dbReference type="Proteomes" id="UP000831921"/>
    </source>
</evidence>
<feature type="transmembrane region" description="Helical" evidence="4">
    <location>
        <begin position="52"/>
        <end position="74"/>
    </location>
</feature>
<dbReference type="EMBL" id="CP097253">
    <property type="protein sequence ID" value="UUR09362.1"/>
    <property type="molecule type" value="Genomic_DNA"/>
</dbReference>
<feature type="transmembrane region" description="Helical" evidence="4">
    <location>
        <begin position="214"/>
        <end position="236"/>
    </location>
</feature>
<reference evidence="6 7" key="1">
    <citation type="submission" date="2022-05" db="EMBL/GenBank/DDBJ databases">
        <title>S8-45 Sphingomonas ultraviolaceadurans.</title>
        <authorList>
            <person name="Liu Y."/>
        </authorList>
    </citation>
    <scope>NUCLEOTIDE SEQUENCE [LARGE SCALE GENOMIC DNA]</scope>
    <source>
        <strain evidence="6 7">S8-45</strain>
    </source>
</reference>
<feature type="transmembrane region" description="Helical" evidence="4">
    <location>
        <begin position="367"/>
        <end position="386"/>
    </location>
</feature>
<proteinExistence type="predicted"/>
<feature type="transmembrane region" description="Helical" evidence="4">
    <location>
        <begin position="12"/>
        <end position="32"/>
    </location>
</feature>
<feature type="transmembrane region" description="Helical" evidence="4">
    <location>
        <begin position="147"/>
        <end position="167"/>
    </location>
</feature>
<feature type="transmembrane region" description="Helical" evidence="4">
    <location>
        <begin position="173"/>
        <end position="193"/>
    </location>
</feature>
<keyword evidence="1 4" id="KW-0812">Transmembrane</keyword>
<protein>
    <submittedName>
        <fullName evidence="6">MFS transporter</fullName>
    </submittedName>
</protein>
<keyword evidence="7" id="KW-1185">Reference proteome</keyword>
<dbReference type="InterPro" id="IPR011701">
    <property type="entry name" value="MFS"/>
</dbReference>
<dbReference type="PROSITE" id="PS50850">
    <property type="entry name" value="MFS"/>
    <property type="match status" value="1"/>
</dbReference>
<dbReference type="Pfam" id="PF07690">
    <property type="entry name" value="MFS_1"/>
    <property type="match status" value="1"/>
</dbReference>
<keyword evidence="3 4" id="KW-0472">Membrane</keyword>
<feature type="transmembrane region" description="Helical" evidence="4">
    <location>
        <begin position="242"/>
        <end position="262"/>
    </location>
</feature>
<dbReference type="InterPro" id="IPR036259">
    <property type="entry name" value="MFS_trans_sf"/>
</dbReference>
<dbReference type="PANTHER" id="PTHR11360:SF308">
    <property type="entry name" value="BLL3089 PROTEIN"/>
    <property type="match status" value="1"/>
</dbReference>
<feature type="transmembrane region" description="Helical" evidence="4">
    <location>
        <begin position="81"/>
        <end position="98"/>
    </location>
</feature>
<feature type="transmembrane region" description="Helical" evidence="4">
    <location>
        <begin position="302"/>
        <end position="324"/>
    </location>
</feature>
<evidence type="ECO:0000256" key="3">
    <source>
        <dbReference type="ARBA" id="ARBA00023136"/>
    </source>
</evidence>